<feature type="region of interest" description="Disordered" evidence="1">
    <location>
        <begin position="1"/>
        <end position="23"/>
    </location>
</feature>
<evidence type="ECO:0000256" key="1">
    <source>
        <dbReference type="SAM" id="MobiDB-lite"/>
    </source>
</evidence>
<reference evidence="2 3" key="1">
    <citation type="submission" date="2020-06" db="EMBL/GenBank/DDBJ databases">
        <title>Transcriptomic and genomic resources for Thalictrum thalictroides and T. hernandezii: Facilitating candidate gene discovery in an emerging model plant lineage.</title>
        <authorList>
            <person name="Arias T."/>
            <person name="Riano-Pachon D.M."/>
            <person name="Di Stilio V.S."/>
        </authorList>
    </citation>
    <scope>NUCLEOTIDE SEQUENCE [LARGE SCALE GENOMIC DNA]</scope>
    <source>
        <strain evidence="3">cv. WT478/WT964</strain>
        <tissue evidence="2">Leaves</tissue>
    </source>
</reference>
<name>A0A7J6VAT6_THATH</name>
<dbReference type="Proteomes" id="UP000554482">
    <property type="component" value="Unassembled WGS sequence"/>
</dbReference>
<gene>
    <name evidence="2" type="ORF">FRX31_028207</name>
</gene>
<sequence length="80" mass="8655">MTPPKTESFKNNNAPFNLPNLDRVETSSISPGMCTTEAQYLPDEMAFHSWPFGIGLPSRTGCPSSRTGRPGRTGCPPRTG</sequence>
<proteinExistence type="predicted"/>
<organism evidence="2 3">
    <name type="scientific">Thalictrum thalictroides</name>
    <name type="common">Rue-anemone</name>
    <name type="synonym">Anemone thalictroides</name>
    <dbReference type="NCBI Taxonomy" id="46969"/>
    <lineage>
        <taxon>Eukaryota</taxon>
        <taxon>Viridiplantae</taxon>
        <taxon>Streptophyta</taxon>
        <taxon>Embryophyta</taxon>
        <taxon>Tracheophyta</taxon>
        <taxon>Spermatophyta</taxon>
        <taxon>Magnoliopsida</taxon>
        <taxon>Ranunculales</taxon>
        <taxon>Ranunculaceae</taxon>
        <taxon>Thalictroideae</taxon>
        <taxon>Thalictrum</taxon>
    </lineage>
</organism>
<dbReference type="AlphaFoldDB" id="A0A7J6VAT6"/>
<dbReference type="EMBL" id="JABWDY010035093">
    <property type="protein sequence ID" value="KAF5182206.1"/>
    <property type="molecule type" value="Genomic_DNA"/>
</dbReference>
<feature type="region of interest" description="Disordered" evidence="1">
    <location>
        <begin position="58"/>
        <end position="80"/>
    </location>
</feature>
<comment type="caution">
    <text evidence="2">The sequence shown here is derived from an EMBL/GenBank/DDBJ whole genome shotgun (WGS) entry which is preliminary data.</text>
</comment>
<accession>A0A7J6VAT6</accession>
<protein>
    <submittedName>
        <fullName evidence="2">Uncharacterized protein</fullName>
    </submittedName>
</protein>
<evidence type="ECO:0000313" key="2">
    <source>
        <dbReference type="EMBL" id="KAF5182206.1"/>
    </source>
</evidence>
<keyword evidence="3" id="KW-1185">Reference proteome</keyword>
<evidence type="ECO:0000313" key="3">
    <source>
        <dbReference type="Proteomes" id="UP000554482"/>
    </source>
</evidence>